<dbReference type="CDD" id="cd00761">
    <property type="entry name" value="Glyco_tranf_GTA_type"/>
    <property type="match status" value="1"/>
</dbReference>
<dbReference type="Proteomes" id="UP000049983">
    <property type="component" value="Unassembled WGS sequence"/>
</dbReference>
<gene>
    <name evidence="2" type="primary">epsH</name>
    <name evidence="2" type="ORF">LA5096_02072</name>
</gene>
<feature type="domain" description="Glycosyltransferase 2-like" evidence="1">
    <location>
        <begin position="7"/>
        <end position="166"/>
    </location>
</feature>
<dbReference type="GO" id="GO:0016758">
    <property type="term" value="F:hexosyltransferase activity"/>
    <property type="evidence" value="ECO:0007669"/>
    <property type="project" value="UniProtKB-ARBA"/>
</dbReference>
<evidence type="ECO:0000259" key="1">
    <source>
        <dbReference type="Pfam" id="PF00535"/>
    </source>
</evidence>
<dbReference type="SUPFAM" id="SSF53448">
    <property type="entry name" value="Nucleotide-diphospho-sugar transferases"/>
    <property type="match status" value="1"/>
</dbReference>
<accession>A0A0M7AZB8</accession>
<evidence type="ECO:0000313" key="3">
    <source>
        <dbReference type="Proteomes" id="UP000049983"/>
    </source>
</evidence>
<dbReference type="EC" id="2.4.-.-" evidence="2"/>
<dbReference type="RefSeq" id="WP_055391492.1">
    <property type="nucleotide sequence ID" value="NZ_CXWA01000015.1"/>
</dbReference>
<dbReference type="PANTHER" id="PTHR22916">
    <property type="entry name" value="GLYCOSYLTRANSFERASE"/>
    <property type="match status" value="1"/>
</dbReference>
<keyword evidence="3" id="KW-1185">Reference proteome</keyword>
<dbReference type="InterPro" id="IPR001173">
    <property type="entry name" value="Glyco_trans_2-like"/>
</dbReference>
<protein>
    <submittedName>
        <fullName evidence="2">Putative glycosyltransferase EpsH</fullName>
        <ecNumber evidence="2">2.4.-.-</ecNumber>
    </submittedName>
</protein>
<dbReference type="EMBL" id="CXWC01000006">
    <property type="protein sequence ID" value="CTQ69257.1"/>
    <property type="molecule type" value="Genomic_DNA"/>
</dbReference>
<dbReference type="GeneID" id="97669468"/>
<proteinExistence type="predicted"/>
<dbReference type="Pfam" id="PF00535">
    <property type="entry name" value="Glycos_transf_2"/>
    <property type="match status" value="1"/>
</dbReference>
<reference evidence="3" key="1">
    <citation type="submission" date="2015-07" db="EMBL/GenBank/DDBJ databases">
        <authorList>
            <person name="Rodrigo-Torres Lidia"/>
            <person name="Arahal R.David."/>
        </authorList>
    </citation>
    <scope>NUCLEOTIDE SEQUENCE [LARGE SCALE GENOMIC DNA]</scope>
    <source>
        <strain evidence="3">CECT 5096</strain>
    </source>
</reference>
<sequence length="263" mass="29696">MDQPRASIVIPTFNRADLLPKAIQSSLDQTADCEVIVVDHGSRDSTPQVAGQFGDSITYIRRERDFGPHFCWLEGVLHARAEFVHLQYDDDWIESDFIEACITQIDSDTGFAFSAAKIVRETSGDVIDIQFEDWLPKTGIYPVAALEKKILSSLISPGSAIYRKQLMIDALYQGQLPLSESTYHGVGPDCFVSLLALLRYAKIGYVKKPLAVFQAHPQSITIDAKSDPEKKQRINDAYREVKRYYSDLKLVKKIRRLKGLIQK</sequence>
<dbReference type="InterPro" id="IPR029044">
    <property type="entry name" value="Nucleotide-diphossugar_trans"/>
</dbReference>
<dbReference type="Gene3D" id="3.90.550.10">
    <property type="entry name" value="Spore Coat Polysaccharide Biosynthesis Protein SpsA, Chain A"/>
    <property type="match status" value="1"/>
</dbReference>
<name>A0A0M7AZB8_9HYPH</name>
<organism evidence="2 3">
    <name type="scientific">Roseibium album</name>
    <dbReference type="NCBI Taxonomy" id="311410"/>
    <lineage>
        <taxon>Bacteria</taxon>
        <taxon>Pseudomonadati</taxon>
        <taxon>Pseudomonadota</taxon>
        <taxon>Alphaproteobacteria</taxon>
        <taxon>Hyphomicrobiales</taxon>
        <taxon>Stappiaceae</taxon>
        <taxon>Roseibium</taxon>
    </lineage>
</organism>
<dbReference type="STRING" id="311410.LA5095_05846"/>
<keyword evidence="2" id="KW-0328">Glycosyltransferase</keyword>
<dbReference type="AlphaFoldDB" id="A0A0M7AZB8"/>
<evidence type="ECO:0000313" key="2">
    <source>
        <dbReference type="EMBL" id="CTQ69257.1"/>
    </source>
</evidence>
<dbReference type="OrthoDB" id="5291101at2"/>
<keyword evidence="2" id="KW-0808">Transferase</keyword>